<accession>A0A5A7MPY5</accession>
<keyword evidence="1" id="KW-0812">Transmembrane</keyword>
<comment type="caution">
    <text evidence="3">The sequence shown here is derived from an EMBL/GenBank/DDBJ whole genome shotgun (WGS) entry which is preliminary data.</text>
</comment>
<evidence type="ECO:0000313" key="3">
    <source>
        <dbReference type="EMBL" id="GER00708.1"/>
    </source>
</evidence>
<evidence type="ECO:0000313" key="4">
    <source>
        <dbReference type="Proteomes" id="UP000322084"/>
    </source>
</evidence>
<name>A0A5A7MXX6_9PROT</name>
<evidence type="ECO:0000256" key="1">
    <source>
        <dbReference type="SAM" id="Phobius"/>
    </source>
</evidence>
<evidence type="ECO:0000313" key="5">
    <source>
        <dbReference type="Proteomes" id="UP000325187"/>
    </source>
</evidence>
<reference evidence="4 5" key="1">
    <citation type="submission" date="2019-09" db="EMBL/GenBank/DDBJ databases">
        <title>NBRP : Genome information of microbial organism related human and environment.</title>
        <authorList>
            <person name="Hattori M."/>
            <person name="Oshima K."/>
            <person name="Inaba H."/>
            <person name="Suda W."/>
            <person name="Sakamoto M."/>
            <person name="Iino T."/>
            <person name="Kitahara M."/>
            <person name="Oshida Y."/>
            <person name="Iida T."/>
            <person name="Kudo T."/>
            <person name="Itoh T."/>
            <person name="Ohkuma M."/>
        </authorList>
    </citation>
    <scope>NUCLEOTIDE SEQUENCE [LARGE SCALE GENOMIC DNA]</scope>
    <source>
        <strain evidence="2 4">Hi-2</strain>
        <strain evidence="3 5">Mie-1</strain>
    </source>
</reference>
<keyword evidence="1" id="KW-0472">Membrane</keyword>
<dbReference type="EMBL" id="BKCM01000005">
    <property type="protein sequence ID" value="GER00708.1"/>
    <property type="molecule type" value="Genomic_DNA"/>
</dbReference>
<dbReference type="RefSeq" id="WP_150000475.1">
    <property type="nucleotide sequence ID" value="NZ_BKCL01000005.1"/>
</dbReference>
<gene>
    <name evidence="2" type="ORF">JCM17844_17490</name>
    <name evidence="3" type="ORF">JCM17845_13310</name>
</gene>
<protein>
    <recommendedName>
        <fullName evidence="6">Flagellar protein FliL</fullName>
    </recommendedName>
</protein>
<proteinExistence type="predicted"/>
<feature type="transmembrane region" description="Helical" evidence="1">
    <location>
        <begin position="18"/>
        <end position="40"/>
    </location>
</feature>
<evidence type="ECO:0008006" key="6">
    <source>
        <dbReference type="Google" id="ProtNLM"/>
    </source>
</evidence>
<dbReference type="EMBL" id="BKCL01000005">
    <property type="protein sequence ID" value="GEQ98112.1"/>
    <property type="molecule type" value="Genomic_DNA"/>
</dbReference>
<dbReference type="Proteomes" id="UP000325187">
    <property type="component" value="Unassembled WGS sequence"/>
</dbReference>
<keyword evidence="1" id="KW-1133">Transmembrane helix</keyword>
<accession>A0A5A7MXX6</accession>
<sequence>MAEKDAVELEAGGRPRGLLFLVAGIVGGVLIGGAAVFFFLSGGDDSASVQDEAAIEEQAQAAKEKAEKKIDLLVVPVRRFALPLIDGDNRILGYMWVDLAFEVDGPDNQSYVAARLPELRDGFLRDLNSRQTTQADRPGALDFDLVHDRLLEMTHQVMGKGHVLNVRITNAQRVPE</sequence>
<organism evidence="3 5">
    <name type="scientific">Iodidimonas gelatinilytica</name>
    <dbReference type="NCBI Taxonomy" id="1236966"/>
    <lineage>
        <taxon>Bacteria</taxon>
        <taxon>Pseudomonadati</taxon>
        <taxon>Pseudomonadota</taxon>
        <taxon>Alphaproteobacteria</taxon>
        <taxon>Iodidimonadales</taxon>
        <taxon>Iodidimonadaceae</taxon>
        <taxon>Iodidimonas</taxon>
    </lineage>
</organism>
<dbReference type="AlphaFoldDB" id="A0A5A7MXX6"/>
<keyword evidence="5" id="KW-1185">Reference proteome</keyword>
<evidence type="ECO:0000313" key="2">
    <source>
        <dbReference type="EMBL" id="GEQ98112.1"/>
    </source>
</evidence>
<dbReference type="Proteomes" id="UP000322084">
    <property type="component" value="Unassembled WGS sequence"/>
</dbReference>